<comment type="caution">
    <text evidence="25">The sequence shown here is derived from an EMBL/GenBank/DDBJ whole genome shotgun (WGS) entry which is preliminary data.</text>
</comment>
<evidence type="ECO:0000256" key="17">
    <source>
        <dbReference type="ARBA" id="ARBA00049119"/>
    </source>
</evidence>
<dbReference type="SMART" id="SM00487">
    <property type="entry name" value="DEXDc"/>
    <property type="match status" value="1"/>
</dbReference>
<comment type="catalytic activity">
    <reaction evidence="17">
        <text>myo-inositol(out) + H(+)(out) = myo-inositol(in) + H(+)(in)</text>
        <dbReference type="Rhea" id="RHEA:60364"/>
        <dbReference type="ChEBI" id="CHEBI:15378"/>
        <dbReference type="ChEBI" id="CHEBI:17268"/>
    </reaction>
</comment>
<feature type="transmembrane region" description="Helical" evidence="20">
    <location>
        <begin position="1191"/>
        <end position="1209"/>
    </location>
</feature>
<evidence type="ECO:0000256" key="12">
    <source>
        <dbReference type="ARBA" id="ARBA00023015"/>
    </source>
</evidence>
<dbReference type="Pfam" id="PF13886">
    <property type="entry name" value="TM7S3_TM198"/>
    <property type="match status" value="1"/>
</dbReference>
<feature type="region of interest" description="Disordered" evidence="19">
    <location>
        <begin position="369"/>
        <end position="403"/>
    </location>
</feature>
<evidence type="ECO:0000256" key="14">
    <source>
        <dbReference type="ARBA" id="ARBA00023136"/>
    </source>
</evidence>
<dbReference type="Gene3D" id="2.80.10.50">
    <property type="match status" value="1"/>
</dbReference>
<dbReference type="EMBL" id="JAACJN010000040">
    <property type="protein sequence ID" value="KAF5385481.1"/>
    <property type="molecule type" value="Genomic_DNA"/>
</dbReference>
<keyword evidence="5" id="KW-0813">Transport</keyword>
<keyword evidence="6 20" id="KW-0812">Transmembrane</keyword>
<feature type="compositionally biased region" description="Low complexity" evidence="19">
    <location>
        <begin position="1885"/>
        <end position="1902"/>
    </location>
</feature>
<dbReference type="PROSITE" id="PS50850">
    <property type="entry name" value="MFS"/>
    <property type="match status" value="1"/>
</dbReference>
<keyword evidence="26" id="KW-1185">Reference proteome</keyword>
<dbReference type="GO" id="GO:0000978">
    <property type="term" value="F:RNA polymerase II cis-regulatory region sequence-specific DNA binding"/>
    <property type="evidence" value="ECO:0007669"/>
    <property type="project" value="InterPro"/>
</dbReference>
<gene>
    <name evidence="25" type="ORF">D9757_005376</name>
</gene>
<keyword evidence="10" id="KW-0067">ATP-binding</keyword>
<comment type="subcellular location">
    <subcellularLocation>
        <location evidence="2">Membrane</location>
        <topology evidence="2">Multi-pass membrane protein</topology>
    </subcellularLocation>
    <subcellularLocation>
        <location evidence="1">Nucleus</location>
    </subcellularLocation>
</comment>
<dbReference type="PROSITE" id="PS51195">
    <property type="entry name" value="Q_MOTIF"/>
    <property type="match status" value="1"/>
</dbReference>
<dbReference type="SUPFAM" id="SSF52540">
    <property type="entry name" value="P-loop containing nucleoside triphosphate hydrolases"/>
    <property type="match status" value="1"/>
</dbReference>
<dbReference type="Pfam" id="PF00271">
    <property type="entry name" value="Helicase_C"/>
    <property type="match status" value="1"/>
</dbReference>
<dbReference type="InterPro" id="IPR036358">
    <property type="entry name" value="BTD_sf"/>
</dbReference>
<keyword evidence="16" id="KW-0539">Nucleus</keyword>
<feature type="domain" description="DEAD-box RNA helicase Q" evidence="24">
    <location>
        <begin position="496"/>
        <end position="526"/>
    </location>
</feature>
<dbReference type="InterPro" id="IPR015350">
    <property type="entry name" value="Beta-trefoil_DNA-bd_dom"/>
</dbReference>
<feature type="domain" description="Helicase C-terminal" evidence="23">
    <location>
        <begin position="867"/>
        <end position="1019"/>
    </location>
</feature>
<feature type="region of interest" description="Disordered" evidence="19">
    <location>
        <begin position="1861"/>
        <end position="1954"/>
    </location>
</feature>
<evidence type="ECO:0000259" key="23">
    <source>
        <dbReference type="PROSITE" id="PS51194"/>
    </source>
</evidence>
<dbReference type="GO" id="GO:0016020">
    <property type="term" value="C:membrane"/>
    <property type="evidence" value="ECO:0007669"/>
    <property type="project" value="UniProtKB-SubCell"/>
</dbReference>
<dbReference type="InterPro" id="IPR003663">
    <property type="entry name" value="Sugar/inositol_transpt"/>
</dbReference>
<dbReference type="SMART" id="SM00490">
    <property type="entry name" value="HELICc"/>
    <property type="match status" value="1"/>
</dbReference>
<accession>A0A8H5HLV3</accession>
<dbReference type="SUPFAM" id="SSF110217">
    <property type="entry name" value="DNA-binding protein LAG-1 (CSL)"/>
    <property type="match status" value="1"/>
</dbReference>
<evidence type="ECO:0000256" key="20">
    <source>
        <dbReference type="SAM" id="Phobius"/>
    </source>
</evidence>
<dbReference type="PRINTS" id="PR00171">
    <property type="entry name" value="SUGRTRNSPORT"/>
</dbReference>
<dbReference type="InterPro" id="IPR005828">
    <property type="entry name" value="MFS_sugar_transport-like"/>
</dbReference>
<evidence type="ECO:0000256" key="3">
    <source>
        <dbReference type="ARBA" id="ARBA00009704"/>
    </source>
</evidence>
<feature type="transmembrane region" description="Helical" evidence="20">
    <location>
        <begin position="1165"/>
        <end position="1185"/>
    </location>
</feature>
<feature type="transmembrane region" description="Helical" evidence="20">
    <location>
        <begin position="218"/>
        <end position="240"/>
    </location>
</feature>
<dbReference type="GO" id="GO:0003724">
    <property type="term" value="F:RNA helicase activity"/>
    <property type="evidence" value="ECO:0007669"/>
    <property type="project" value="InterPro"/>
</dbReference>
<keyword evidence="13" id="KW-0238">DNA-binding</keyword>
<evidence type="ECO:0000259" key="24">
    <source>
        <dbReference type="PROSITE" id="PS51195"/>
    </source>
</evidence>
<feature type="transmembrane region" description="Helical" evidence="20">
    <location>
        <begin position="6"/>
        <end position="25"/>
    </location>
</feature>
<proteinExistence type="inferred from homology"/>
<feature type="transmembrane region" description="Helical" evidence="20">
    <location>
        <begin position="37"/>
        <end position="55"/>
    </location>
</feature>
<feature type="compositionally biased region" description="Acidic residues" evidence="19">
    <location>
        <begin position="378"/>
        <end position="387"/>
    </location>
</feature>
<dbReference type="InterPro" id="IPR020846">
    <property type="entry name" value="MFS_dom"/>
</dbReference>
<feature type="compositionally biased region" description="Basic and acidic residues" evidence="19">
    <location>
        <begin position="388"/>
        <end position="398"/>
    </location>
</feature>
<feature type="compositionally biased region" description="Polar residues" evidence="19">
    <location>
        <begin position="1703"/>
        <end position="1716"/>
    </location>
</feature>
<dbReference type="Gene3D" id="2.60.40.1450">
    <property type="entry name" value="LAG1, DNA binding domain"/>
    <property type="match status" value="1"/>
</dbReference>
<dbReference type="SMART" id="SM01268">
    <property type="entry name" value="BTD"/>
    <property type="match status" value="1"/>
</dbReference>
<dbReference type="Pfam" id="PF00270">
    <property type="entry name" value="DEAD"/>
    <property type="match status" value="1"/>
</dbReference>
<evidence type="ECO:0000256" key="18">
    <source>
        <dbReference type="PROSITE-ProRule" id="PRU00552"/>
    </source>
</evidence>
<evidence type="ECO:0000256" key="2">
    <source>
        <dbReference type="ARBA" id="ARBA00004141"/>
    </source>
</evidence>
<dbReference type="Gene3D" id="3.40.50.300">
    <property type="entry name" value="P-loop containing nucleotide triphosphate hydrolases"/>
    <property type="match status" value="2"/>
</dbReference>
<reference evidence="25 26" key="1">
    <citation type="journal article" date="2020" name="ISME J.">
        <title>Uncovering the hidden diversity of litter-decomposition mechanisms in mushroom-forming fungi.</title>
        <authorList>
            <person name="Floudas D."/>
            <person name="Bentzer J."/>
            <person name="Ahren D."/>
            <person name="Johansson T."/>
            <person name="Persson P."/>
            <person name="Tunlid A."/>
        </authorList>
    </citation>
    <scope>NUCLEOTIDE SEQUENCE [LARGE SCALE GENOMIC DNA]</scope>
    <source>
        <strain evidence="25 26">CBS 406.79</strain>
    </source>
</reference>
<dbReference type="PROSITE" id="PS51192">
    <property type="entry name" value="HELICASE_ATP_BIND_1"/>
    <property type="match status" value="1"/>
</dbReference>
<feature type="transmembrane region" description="Helical" evidence="20">
    <location>
        <begin position="1221"/>
        <end position="1240"/>
    </location>
</feature>
<keyword evidence="15" id="KW-0804">Transcription</keyword>
<evidence type="ECO:0000256" key="7">
    <source>
        <dbReference type="ARBA" id="ARBA00022741"/>
    </source>
</evidence>
<dbReference type="SUPFAM" id="SSF103473">
    <property type="entry name" value="MFS general substrate transporter"/>
    <property type="match status" value="1"/>
</dbReference>
<feature type="region of interest" description="Disordered" evidence="19">
    <location>
        <begin position="809"/>
        <end position="830"/>
    </location>
</feature>
<dbReference type="InterPro" id="IPR015351">
    <property type="entry name" value="RBP-J/Cbf11/Cbf12_DNA-bd"/>
</dbReference>
<feature type="compositionally biased region" description="Low complexity" evidence="19">
    <location>
        <begin position="1504"/>
        <end position="1522"/>
    </location>
</feature>
<feature type="domain" description="Major facilitator superfamily (MFS) profile" evidence="21">
    <location>
        <begin position="1"/>
        <end position="373"/>
    </location>
</feature>
<dbReference type="InterPro" id="IPR027417">
    <property type="entry name" value="P-loop_NTPase"/>
</dbReference>
<feature type="compositionally biased region" description="Basic and acidic residues" evidence="19">
    <location>
        <begin position="1747"/>
        <end position="1767"/>
    </location>
</feature>
<keyword evidence="11 20" id="KW-1133">Transmembrane helix</keyword>
<name>A0A8H5HLV3_9AGAR</name>
<dbReference type="Gene3D" id="1.20.1250.20">
    <property type="entry name" value="MFS general substrate transporter like domains"/>
    <property type="match status" value="2"/>
</dbReference>
<dbReference type="GO" id="GO:0016787">
    <property type="term" value="F:hydrolase activity"/>
    <property type="evidence" value="ECO:0007669"/>
    <property type="project" value="UniProtKB-KW"/>
</dbReference>
<feature type="transmembrane region" description="Helical" evidence="20">
    <location>
        <begin position="1246"/>
        <end position="1269"/>
    </location>
</feature>
<evidence type="ECO:0000256" key="11">
    <source>
        <dbReference type="ARBA" id="ARBA00022989"/>
    </source>
</evidence>
<keyword evidence="12" id="KW-0805">Transcription regulation</keyword>
<dbReference type="InterPro" id="IPR036259">
    <property type="entry name" value="MFS_trans_sf"/>
</dbReference>
<feature type="domain" description="Helicase ATP-binding" evidence="22">
    <location>
        <begin position="529"/>
        <end position="760"/>
    </location>
</feature>
<protein>
    <submittedName>
        <fullName evidence="25">Uncharacterized protein</fullName>
    </submittedName>
</protein>
<keyword evidence="14 20" id="KW-0472">Membrane</keyword>
<evidence type="ECO:0000256" key="4">
    <source>
        <dbReference type="ARBA" id="ARBA00010992"/>
    </source>
</evidence>
<evidence type="ECO:0000256" key="6">
    <source>
        <dbReference type="ARBA" id="ARBA00022692"/>
    </source>
</evidence>
<feature type="transmembrane region" description="Helical" evidence="20">
    <location>
        <begin position="868"/>
        <end position="891"/>
    </location>
</feature>
<dbReference type="InterPro" id="IPR008967">
    <property type="entry name" value="p53-like_TF_DNA-bd_sf"/>
</dbReference>
<evidence type="ECO:0000259" key="21">
    <source>
        <dbReference type="PROSITE" id="PS50850"/>
    </source>
</evidence>
<feature type="compositionally biased region" description="Basic and acidic residues" evidence="19">
    <location>
        <begin position="1684"/>
        <end position="1699"/>
    </location>
</feature>
<evidence type="ECO:0000256" key="13">
    <source>
        <dbReference type="ARBA" id="ARBA00023125"/>
    </source>
</evidence>
<keyword evidence="9" id="KW-0347">Helicase</keyword>
<feature type="compositionally biased region" description="Polar residues" evidence="19">
    <location>
        <begin position="1861"/>
        <end position="1875"/>
    </location>
</feature>
<dbReference type="PANTHER" id="PTHR10665">
    <property type="entry name" value="RECOMBINING BINDING PROTEIN SUPPRESSOR OF HAIRLESS"/>
    <property type="match status" value="1"/>
</dbReference>
<organism evidence="25 26">
    <name type="scientific">Collybiopsis confluens</name>
    <dbReference type="NCBI Taxonomy" id="2823264"/>
    <lineage>
        <taxon>Eukaryota</taxon>
        <taxon>Fungi</taxon>
        <taxon>Dikarya</taxon>
        <taxon>Basidiomycota</taxon>
        <taxon>Agaricomycotina</taxon>
        <taxon>Agaricomycetes</taxon>
        <taxon>Agaricomycetidae</taxon>
        <taxon>Agaricales</taxon>
        <taxon>Marasmiineae</taxon>
        <taxon>Omphalotaceae</taxon>
        <taxon>Collybiopsis</taxon>
    </lineage>
</organism>
<evidence type="ECO:0000256" key="9">
    <source>
        <dbReference type="ARBA" id="ARBA00022806"/>
    </source>
</evidence>
<dbReference type="OrthoDB" id="5600360at2759"/>
<evidence type="ECO:0000256" key="15">
    <source>
        <dbReference type="ARBA" id="ARBA00023163"/>
    </source>
</evidence>
<feature type="region of interest" description="Disordered" evidence="19">
    <location>
        <begin position="1495"/>
        <end position="1543"/>
    </location>
</feature>
<evidence type="ECO:0000313" key="25">
    <source>
        <dbReference type="EMBL" id="KAF5385481.1"/>
    </source>
</evidence>
<comment type="similarity">
    <text evidence="4">Belongs to the major facilitator superfamily. Sugar transporter (TC 2.A.1.1) family.</text>
</comment>
<sequence>MNPVSLGTMVAVLEIGAFITSAAAGRVGDIIGRKGTLFIGAIVFTLGGAVQTLTVGFWSMIVGRVISGFGVGLLSTIVPIYQSEISPPNHTYLGVFLFLYNASLDQYSLRSPVSSPPCQRSPQAQDSAMSSWCVDTDKDAEGMRVLIDLHGGDPENITAVAEFQEIKNRVIEERESGVARSYVEMWKRYKRRVLLAMSSQAFAQLNGINEAGWIGRDAILMTGINSLIYILSTIPPWYLVDKWGRRPILLSGAVVMAVALTATGWWMYIDVPRTPNAVVICVIIYNAAFGYSSSWGPLPWLYPPEIMPLSIRAKGVSLSTATNWAFNFLVGEVTPELQDVITWRLYPMHVYPETKGVPLEEMDLVFGEDERQEREENASDYDEDEPLQTEHRADDVPGKDGSAFSSVHRHQLILKMVTLQYLAEPDSEHGQGRHSLILLYVTTTHYTRDLAMSTFSRTSTFIKLHRTRCCSLPHLRTISTSTGEYDSPFSTLKSPTTFEGAGLRPALAKALYTAFPNVKIPTKIQSTLISNTLISKDIILQNETGSGKTRVVITGHFRSFGLILALLNKPRLSNNLDSLPITSLLLVPHKDLAFQMLHWVERITQASAVNPPPLASIAQVIVRDGRRNLTESLSSIRDERPHLLIGTPASVLEISREDPNALNFQELSTVALDEVDYMIETLPLKNDGNYEYQKKMRRMEKHPGPARLLLDQIYAKPTTEDRGAVVDRPNHRPQLILSSATIRRQLKNYFFSEKQYLNSSVVKIRGAVMRLHGRDELATTELAIRSLISHHVLVTSDEGITNLPTAVAAQEDNDPPTLPSDDPNNEGSEHIPSTAVVDEVAESRSIAVLFHAEFSMTPSPLNQNSLEAVAAVFALGVPAIALLVIPSSASVHRAVYDLKEMGVSAYGLDLLTQKGGRSHLLHAYTEQTKANPTLFVCTPSSTRGLDLPSLTHIFILGFECLIAQDWTSTLDTYIHLCGRTGRFGKHGKVVTVIEKKSVPSVEKVLSTLRVVPVKLKIVLFSFFFLGFVAAQSSSSNGPSSGSGSNSASSTSSPSLSLSLTTATTTQTTVVSSNDRVSSLTTVLTTTFNVSFTATATTSSSSSVSASASASATADPAVLQTRLDPAFGVLGAVLILTGLPSAFWGHKNRWFGIIPAVNPPSKTLRGMFVLASVIAGVVGGGMSIFFWKAARYGIGAWGGFALALWIQCFRDGGVIRSEGLRWIMYIGCAVVGFVLCTIPKIHYHVLLISTSFVGASAFMLGVDCFTTAGLKEFYVWNIGFRSLFTRFTSQGIQFPVTQTMQIELGLIGAIALMGIAVQLRILKVLQHKLHEIAEEHKKRDEEAELAAAGGFAHILREREEWEKERLNKHGRQESGYSSIPLMKDQDGSSSPGLTAEHRSDFTHVGVDGRPRYNSGVSEFLAAPTPHDELKRATSRGLQNPGALPALDLGFGLKDDVPEGFMATDDEAHKTTPLDREAEQKRLELLEEINTIRRSIDVLKHGSPEPSSASASRRPSLTSRRTLSMDANNALLPTPSHVRPPREKDPRARVHSMDLMHNDSIGESIGRPTSAPLRDNDWDAYIQDRKLLQPPVGVTPPIATTPLTPNSRIQMPSAVNEALQQRKRRESALGLDSSNNESSDDVPLAHLDRHRRSSSAGLNSVPVTILPPQRPIAAPTPQRPVQGRTRTFEELNERHREKMRDIQGPLTNAENEQAQIQVAKQRWERSKALEKEAVTRRQAERAANYQKRKSSEDDVERTGRGSMTLDDKRPRSHSRSLSADRLAALGLPSSKRLSTLKVEDWQRYQNEVDAPISPTRREIQGVVSDNHIVLLTTCGFPMCRDHMIGVTNRRDNQMESNLHSFMSSTVAHPQARSSVSPDSPAPGLYVSASTSASPTGTQSGPSPSLQSILVASHKDGPTNGHLAAWNPAMGIPDVPQPVSNPGKRKLDDAENEDSQNKMRRVIRDVTQPPPDMAARVVPMTTVICLHAAVAQKSYGSEKRFLCPPPVVHIEGPIWHMRSQQLSMAVISETGERSFEQKAPLDNNMTSSFKFLHVTGAAKAKSFQLSLDIAEPHPSAVHNPNPDGHDPPGRVWASFDSAPVTIISKPSKKTAKTRNISSCILAGGPVSLFNRINSQTVRTKYMTIDHAQLCASNVAWSAFNVNVIRRPAEAPNIGTQSCDVNFVALTSLILPIGPQPVTYGCEIVLSDTQSGISTSPLVIRKVDKGRVSPDDGGPVSQMQKIALQRVNPDGSRHYLSAAGPIPGTTGVVAPPAPGMSTQAGTHPLLFQSPRVREEIKDGRRELSDEVDDYLCWTIVGISKFQYTFFDSTGKNSHIPEQPITPFPTLFTAPVYRQANNSIELTVSNFFYEDPKTHQQATLDVFLGNLGPLQRRVYQTSPSGPMASMPFVQPIPGLPDAVPLDTTGSPARYMSSPLHTIVMVEMPPVADIIKALEEDALPPNLEQPDGQPADGSNPGHRNGSGPPPSITGRSLPLLFIRSSDGVGYHSGRTITCENVFQGLDINGQPPHPGASIDTGWLAAAHNVAENGGLQSLQNSGWTIRIM</sequence>
<evidence type="ECO:0000256" key="19">
    <source>
        <dbReference type="SAM" id="MobiDB-lite"/>
    </source>
</evidence>
<keyword evidence="7" id="KW-0547">Nucleotide-binding</keyword>
<comment type="similarity">
    <text evidence="3">Belongs to the Su(H) family.</text>
</comment>
<dbReference type="InterPro" id="IPR037095">
    <property type="entry name" value="RBP-J/Cbf11_DNA-bd_sf"/>
</dbReference>
<dbReference type="InterPro" id="IPR014014">
    <property type="entry name" value="RNA_helicase_DEAD_Q_motif"/>
</dbReference>
<dbReference type="InterPro" id="IPR040159">
    <property type="entry name" value="CLS_fam"/>
</dbReference>
<dbReference type="PROSITE" id="PS51194">
    <property type="entry name" value="HELICASE_CTER"/>
    <property type="match status" value="1"/>
</dbReference>
<feature type="transmembrane region" description="Helical" evidence="20">
    <location>
        <begin position="1125"/>
        <end position="1144"/>
    </location>
</feature>
<evidence type="ECO:0000256" key="16">
    <source>
        <dbReference type="ARBA" id="ARBA00023242"/>
    </source>
</evidence>
<feature type="region of interest" description="Disordered" evidence="19">
    <location>
        <begin position="1364"/>
        <end position="1397"/>
    </location>
</feature>
<dbReference type="InterPro" id="IPR014001">
    <property type="entry name" value="Helicase_ATP-bd"/>
</dbReference>
<feature type="compositionally biased region" description="Basic and acidic residues" evidence="19">
    <location>
        <begin position="1719"/>
        <end position="1738"/>
    </location>
</feature>
<evidence type="ECO:0000256" key="10">
    <source>
        <dbReference type="ARBA" id="ARBA00022840"/>
    </source>
</evidence>
<evidence type="ECO:0000256" key="5">
    <source>
        <dbReference type="ARBA" id="ARBA00022448"/>
    </source>
</evidence>
<dbReference type="GO" id="GO:0005524">
    <property type="term" value="F:ATP binding"/>
    <property type="evidence" value="ECO:0007669"/>
    <property type="project" value="UniProtKB-KW"/>
</dbReference>
<feature type="transmembrane region" description="Helical" evidence="20">
    <location>
        <begin position="247"/>
        <end position="268"/>
    </location>
</feature>
<keyword evidence="8" id="KW-0378">Hydrolase</keyword>
<dbReference type="GO" id="GO:0005634">
    <property type="term" value="C:nucleus"/>
    <property type="evidence" value="ECO:0007669"/>
    <property type="project" value="UniProtKB-SubCell"/>
</dbReference>
<dbReference type="InterPro" id="IPR001650">
    <property type="entry name" value="Helicase_C-like"/>
</dbReference>
<feature type="short sequence motif" description="Q motif" evidence="18">
    <location>
        <begin position="496"/>
        <end position="526"/>
    </location>
</feature>
<feature type="region of interest" description="Disordered" evidence="19">
    <location>
        <begin position="2454"/>
        <end position="2486"/>
    </location>
</feature>
<dbReference type="SUPFAM" id="SSF49417">
    <property type="entry name" value="p53-like transcription factors"/>
    <property type="match status" value="1"/>
</dbReference>
<feature type="region of interest" description="Disordered" evidence="19">
    <location>
        <begin position="1600"/>
        <end position="1778"/>
    </location>
</feature>
<evidence type="ECO:0000259" key="22">
    <source>
        <dbReference type="PROSITE" id="PS51192"/>
    </source>
</evidence>
<dbReference type="Proteomes" id="UP000518752">
    <property type="component" value="Unassembled WGS sequence"/>
</dbReference>
<evidence type="ECO:0000256" key="8">
    <source>
        <dbReference type="ARBA" id="ARBA00022801"/>
    </source>
</evidence>
<dbReference type="GO" id="GO:0022857">
    <property type="term" value="F:transmembrane transporter activity"/>
    <property type="evidence" value="ECO:0007669"/>
    <property type="project" value="InterPro"/>
</dbReference>
<dbReference type="InterPro" id="IPR025256">
    <property type="entry name" value="TM7S3/TM198-like_dom"/>
</dbReference>
<dbReference type="Pfam" id="PF09271">
    <property type="entry name" value="LAG1-DNAbind"/>
    <property type="match status" value="1"/>
</dbReference>
<feature type="region of interest" description="Disordered" evidence="19">
    <location>
        <begin position="1035"/>
        <end position="1055"/>
    </location>
</feature>
<dbReference type="InterPro" id="IPR011545">
    <property type="entry name" value="DEAD/DEAH_box_helicase_dom"/>
</dbReference>
<evidence type="ECO:0000256" key="1">
    <source>
        <dbReference type="ARBA" id="ARBA00004123"/>
    </source>
</evidence>
<dbReference type="Pfam" id="PF00083">
    <property type="entry name" value="Sugar_tr"/>
    <property type="match status" value="2"/>
</dbReference>
<dbReference type="Pfam" id="PF09270">
    <property type="entry name" value="BTD"/>
    <property type="match status" value="1"/>
</dbReference>
<evidence type="ECO:0000313" key="26">
    <source>
        <dbReference type="Proteomes" id="UP000518752"/>
    </source>
</evidence>
<dbReference type="SMART" id="SM01267">
    <property type="entry name" value="LAG1_DNAbind"/>
    <property type="match status" value="1"/>
</dbReference>
<dbReference type="GO" id="GO:0001228">
    <property type="term" value="F:DNA-binding transcription activator activity, RNA polymerase II-specific"/>
    <property type="evidence" value="ECO:0007669"/>
    <property type="project" value="InterPro"/>
</dbReference>